<organism evidence="4 5">
    <name type="scientific">Natrialba aegyptia DSM 13077</name>
    <dbReference type="NCBI Taxonomy" id="1227491"/>
    <lineage>
        <taxon>Archaea</taxon>
        <taxon>Methanobacteriati</taxon>
        <taxon>Methanobacteriota</taxon>
        <taxon>Stenosarchaea group</taxon>
        <taxon>Halobacteria</taxon>
        <taxon>Halobacteriales</taxon>
        <taxon>Natrialbaceae</taxon>
        <taxon>Natrialba</taxon>
    </lineage>
</organism>
<dbReference type="PATRIC" id="fig|1227491.4.peg.3391"/>
<dbReference type="PANTHER" id="PTHR30576:SF0">
    <property type="entry name" value="UNDECAPRENYL-PHOSPHATE N-ACETYLGALACTOSAMINYL 1-PHOSPHATE TRANSFERASE-RELATED"/>
    <property type="match status" value="1"/>
</dbReference>
<keyword evidence="4" id="KW-0808">Transferase</keyword>
<feature type="region of interest" description="Disordered" evidence="1">
    <location>
        <begin position="184"/>
        <end position="209"/>
    </location>
</feature>
<proteinExistence type="predicted"/>
<sequence>MERMVTGWQYRMVSAFGAILAVFGALSVANHPMAQSLFTTHVPLFNRLEVTVLGGDSLVWALTLTVLAITTSLFPLYKPQPRRVLDTVFLTQKRVLVGGLALATLGYFKWSYRLPRATLVMTVGVLGLVLPAWFVWIRRRPTDDPDRLLLVGDDPEQLAQIPTTTSMPILGYLCPSVLSPRDNAEPAADGGLSVSASSHSELESDSAGQPGLERIGGLSRLETVLVEYDIDIVVLAFRHADRAEFFGALDACHAHGVDAKVHREYADCVLATEGTVGTLVDVDIEPWDPLDHLFKRVFDVAFALAGLVLAVPLVIGIAVVIKLDSPGPVLYSQDRTAGFGDTFSVYKFRTMIPKGESAAPASDSENDRITRVGRLLRKTHLDELPQLWSILIGDMSVVGPRAAWTEEEVLLEADAPAWRKRWFVKPGLTGLAQINDAKSTDPRLKLRYDLAYIRRQSFWMDVKIVIRQVWTVLTDLWVTLRRGN</sequence>
<keyword evidence="2" id="KW-0812">Transmembrane</keyword>
<feature type="transmembrane region" description="Helical" evidence="2">
    <location>
        <begin position="95"/>
        <end position="112"/>
    </location>
</feature>
<evidence type="ECO:0000313" key="4">
    <source>
        <dbReference type="EMBL" id="ELZ03356.1"/>
    </source>
</evidence>
<dbReference type="GO" id="GO:0016780">
    <property type="term" value="F:phosphotransferase activity, for other substituted phosphate groups"/>
    <property type="evidence" value="ECO:0007669"/>
    <property type="project" value="TreeGrafter"/>
</dbReference>
<protein>
    <submittedName>
        <fullName evidence="4">Exopolysaccharide biosynthesis polyprenyl glycosylphosphotransferase</fullName>
    </submittedName>
</protein>
<gene>
    <name evidence="4" type="ORF">C480_16525</name>
</gene>
<dbReference type="EMBL" id="AOIP01000033">
    <property type="protein sequence ID" value="ELZ03356.1"/>
    <property type="molecule type" value="Genomic_DNA"/>
</dbReference>
<feature type="transmembrane region" description="Helical" evidence="2">
    <location>
        <begin position="118"/>
        <end position="137"/>
    </location>
</feature>
<evidence type="ECO:0000259" key="3">
    <source>
        <dbReference type="Pfam" id="PF02397"/>
    </source>
</evidence>
<evidence type="ECO:0000256" key="1">
    <source>
        <dbReference type="SAM" id="MobiDB-lite"/>
    </source>
</evidence>
<dbReference type="Pfam" id="PF02397">
    <property type="entry name" value="Bac_transf"/>
    <property type="match status" value="1"/>
</dbReference>
<accession>M0AXD2</accession>
<keyword evidence="5" id="KW-1185">Reference proteome</keyword>
<dbReference type="PANTHER" id="PTHR30576">
    <property type="entry name" value="COLANIC BIOSYNTHESIS UDP-GLUCOSE LIPID CARRIER TRANSFERASE"/>
    <property type="match status" value="1"/>
</dbReference>
<evidence type="ECO:0000313" key="5">
    <source>
        <dbReference type="Proteomes" id="UP000011591"/>
    </source>
</evidence>
<feature type="compositionally biased region" description="Low complexity" evidence="1">
    <location>
        <begin position="189"/>
        <end position="199"/>
    </location>
</feature>
<keyword evidence="2" id="KW-0472">Membrane</keyword>
<name>M0AXD2_9EURY</name>
<keyword evidence="2" id="KW-1133">Transmembrane helix</keyword>
<reference evidence="4 5" key="1">
    <citation type="journal article" date="2014" name="PLoS Genet.">
        <title>Phylogenetically driven sequencing of extremely halophilic archaea reveals strategies for static and dynamic osmo-response.</title>
        <authorList>
            <person name="Becker E.A."/>
            <person name="Seitzer P.M."/>
            <person name="Tritt A."/>
            <person name="Larsen D."/>
            <person name="Krusor M."/>
            <person name="Yao A.I."/>
            <person name="Wu D."/>
            <person name="Madern D."/>
            <person name="Eisen J.A."/>
            <person name="Darling A.E."/>
            <person name="Facciotti M.T."/>
        </authorList>
    </citation>
    <scope>NUCLEOTIDE SEQUENCE [LARGE SCALE GENOMIC DNA]</scope>
    <source>
        <strain evidence="4 5">DSM 13077</strain>
    </source>
</reference>
<dbReference type="InterPro" id="IPR003362">
    <property type="entry name" value="Bact_transf"/>
</dbReference>
<feature type="domain" description="Bacterial sugar transferase" evidence="3">
    <location>
        <begin position="295"/>
        <end position="473"/>
    </location>
</feature>
<feature type="transmembrane region" description="Helical" evidence="2">
    <location>
        <begin position="300"/>
        <end position="321"/>
    </location>
</feature>
<dbReference type="AlphaFoldDB" id="M0AXD2"/>
<feature type="transmembrane region" description="Helical" evidence="2">
    <location>
        <begin position="58"/>
        <end position="74"/>
    </location>
</feature>
<evidence type="ECO:0000256" key="2">
    <source>
        <dbReference type="SAM" id="Phobius"/>
    </source>
</evidence>
<dbReference type="Proteomes" id="UP000011591">
    <property type="component" value="Unassembled WGS sequence"/>
</dbReference>
<comment type="caution">
    <text evidence="4">The sequence shown here is derived from an EMBL/GenBank/DDBJ whole genome shotgun (WGS) entry which is preliminary data.</text>
</comment>